<dbReference type="KEGG" id="rdn:HMPREF0733_11336"/>
<sequence length="64" mass="7196">MYGRADDRAQAPSRSSLPPGYAEFHQQFGTLITALAAQGWTPSETHRRIRVLFRKLTGNILILL</sequence>
<dbReference type="HOGENOM" id="CLU_2865064_0_0_11"/>
<dbReference type="Proteomes" id="UP000000387">
    <property type="component" value="Chromosome"/>
</dbReference>
<dbReference type="GeneID" id="29743625"/>
<proteinExistence type="predicted"/>
<organism evidence="1 2">
    <name type="scientific">Rothia dentocariosa (strain ATCC 17931 / CDC X599 / XDIA)</name>
    <dbReference type="NCBI Taxonomy" id="762948"/>
    <lineage>
        <taxon>Bacteria</taxon>
        <taxon>Bacillati</taxon>
        <taxon>Actinomycetota</taxon>
        <taxon>Actinomycetes</taxon>
        <taxon>Micrococcales</taxon>
        <taxon>Micrococcaceae</taxon>
        <taxon>Rothia</taxon>
    </lineage>
</organism>
<protein>
    <submittedName>
        <fullName evidence="1">Uncharacterized protein</fullName>
    </submittedName>
</protein>
<gene>
    <name evidence="1" type="ordered locus">HMPREF0733_11336</name>
</gene>
<evidence type="ECO:0000313" key="2">
    <source>
        <dbReference type="Proteomes" id="UP000000387"/>
    </source>
</evidence>
<dbReference type="RefSeq" id="WP_013398538.1">
    <property type="nucleotide sequence ID" value="NC_014643.1"/>
</dbReference>
<dbReference type="EMBL" id="CP002280">
    <property type="protein sequence ID" value="ADP40793.1"/>
    <property type="molecule type" value="Genomic_DNA"/>
</dbReference>
<reference evidence="2" key="1">
    <citation type="submission" date="2010-10" db="EMBL/GenBank/DDBJ databases">
        <title>The complete genome of Rothia dentocariosa ATCC 17931.</title>
        <authorList>
            <person name="Muzny D."/>
            <person name="Qin X."/>
            <person name="Buhay C."/>
            <person name="Dugan-Rocha S."/>
            <person name="Ding Y."/>
            <person name="Chen G."/>
            <person name="Hawes A."/>
            <person name="Holder M."/>
            <person name="Jhangiani S."/>
            <person name="Johnson A."/>
            <person name="Khan Z."/>
            <person name="Li Z."/>
            <person name="Liu W."/>
            <person name="Liu X."/>
            <person name="Perez L."/>
            <person name="Shen H."/>
            <person name="Wang Q."/>
            <person name="Watt J."/>
            <person name="Xi L."/>
            <person name="Xin Y."/>
            <person name="Zhou J."/>
            <person name="Deng J."/>
            <person name="Jiang H."/>
            <person name="Liu Y."/>
            <person name="Qu J."/>
            <person name="Song X.-Z."/>
            <person name="Zhang L."/>
            <person name="Villasana D."/>
            <person name="Johnson A."/>
            <person name="Liu J."/>
            <person name="Liyanage D."/>
            <person name="Lorensuhewa L."/>
            <person name="Robinson T."/>
            <person name="Song A."/>
            <person name="Song B.-B."/>
            <person name="Dinh H."/>
            <person name="Thornton R."/>
            <person name="Coyle M."/>
            <person name="Francisco L."/>
            <person name="Jackson L."/>
            <person name="Javaid M."/>
            <person name="Korchina V."/>
            <person name="Kovar C."/>
            <person name="Mata R."/>
            <person name="Mathew T."/>
            <person name="Ngo R."/>
            <person name="Nguyen L."/>
            <person name="Nguyen N."/>
            <person name="Okwuonu G."/>
            <person name="Ongeri F."/>
            <person name="Pham C."/>
            <person name="Simmons D."/>
            <person name="Wilczek-Boney K."/>
            <person name="Hale W."/>
            <person name="Jakkamsetti A."/>
            <person name="Pham P."/>
            <person name="Ruth R."/>
            <person name="San Lucas F."/>
            <person name="Warren J."/>
            <person name="Zhang J."/>
            <person name="Zhao Z."/>
            <person name="Zhou C."/>
            <person name="Zhu D."/>
            <person name="Lee S."/>
            <person name="Bess C."/>
            <person name="Blankenburg K."/>
            <person name="Forbes L."/>
            <person name="Fu Q."/>
            <person name="Gubbala S."/>
            <person name="Hirani K."/>
            <person name="Jayaseelan J.C."/>
            <person name="Lara F."/>
            <person name="Munidasa M."/>
            <person name="Palculict T."/>
            <person name="Patil S."/>
            <person name="Pu L.-L."/>
            <person name="Saada N."/>
            <person name="Tang L."/>
            <person name="Weissenberger G."/>
            <person name="Zhu Y."/>
            <person name="Hemphill L."/>
            <person name="Shang Y."/>
            <person name="Youmans B."/>
            <person name="Ayvaz T."/>
            <person name="Ross M."/>
            <person name="Santibanez J."/>
            <person name="Aqrawi P."/>
            <person name="Gross S."/>
            <person name="Joshi V."/>
            <person name="Fowler G."/>
            <person name="Nazareth L."/>
            <person name="Reid J."/>
            <person name="Worley K."/>
            <person name="Petrosino J."/>
            <person name="Highlander S."/>
            <person name="Gibbs R."/>
        </authorList>
    </citation>
    <scope>NUCLEOTIDE SEQUENCE [LARGE SCALE GENOMIC DNA]</scope>
    <source>
        <strain evidence="2">ATCC 17931 / CDC X599 / XDIA</strain>
    </source>
</reference>
<name>E3H5G0_ROTDC</name>
<evidence type="ECO:0000313" key="1">
    <source>
        <dbReference type="EMBL" id="ADP40793.1"/>
    </source>
</evidence>
<dbReference type="AlphaFoldDB" id="E3H5G0"/>
<accession>E3H5G0</accession>